<dbReference type="AlphaFoldDB" id="U1MP85"/>
<proteinExistence type="predicted"/>
<dbReference type="Proteomes" id="UP000030649">
    <property type="component" value="Unassembled WGS sequence"/>
</dbReference>
<dbReference type="EMBL" id="KE356560">
    <property type="protein sequence ID" value="ERG91729.1"/>
    <property type="molecule type" value="Genomic_DNA"/>
</dbReference>
<name>U1MP85_9EURY</name>
<accession>U1MP85</accession>
<dbReference type="HOGENOM" id="CLU_3194440_0_0_2"/>
<reference evidence="1 2" key="1">
    <citation type="journal article" date="2013" name="PLoS ONE">
        <title>Assembly-driven community genomics of a hypersaline microbial ecosystem.</title>
        <authorList>
            <person name="Podell S."/>
            <person name="Ugalde J.A."/>
            <person name="Narasingarao P."/>
            <person name="Banfield J.F."/>
            <person name="Heidelberg K.B."/>
            <person name="Allen E.E."/>
        </authorList>
    </citation>
    <scope>NUCLEOTIDE SEQUENCE [LARGE SCALE GENOMIC DNA]</scope>
    <source>
        <strain evidence="2">J07HQW1</strain>
    </source>
</reference>
<dbReference type="STRING" id="1238424.J07HQW1_01763"/>
<organism evidence="1 2">
    <name type="scientific">Haloquadratum walsbyi J07HQW1</name>
    <dbReference type="NCBI Taxonomy" id="1238424"/>
    <lineage>
        <taxon>Archaea</taxon>
        <taxon>Methanobacteriati</taxon>
        <taxon>Methanobacteriota</taxon>
        <taxon>Stenosarchaea group</taxon>
        <taxon>Halobacteria</taxon>
        <taxon>Halobacteriales</taxon>
        <taxon>Haloferacaceae</taxon>
        <taxon>Haloquadratum</taxon>
    </lineage>
</organism>
<protein>
    <submittedName>
        <fullName evidence="1">Uncharacterized protein</fullName>
    </submittedName>
</protein>
<gene>
    <name evidence="1" type="ORF">J07HQW1_01763</name>
</gene>
<evidence type="ECO:0000313" key="2">
    <source>
        <dbReference type="Proteomes" id="UP000030649"/>
    </source>
</evidence>
<evidence type="ECO:0000313" key="1">
    <source>
        <dbReference type="EMBL" id="ERG91729.1"/>
    </source>
</evidence>
<sequence>MRSHARIIHPSEYPYKITCSYEEGLVETRHCSEVFRGRIKSNARM</sequence>